<dbReference type="SUPFAM" id="SSF54523">
    <property type="entry name" value="Pili subunits"/>
    <property type="match status" value="1"/>
</dbReference>
<evidence type="ECO:0000256" key="1">
    <source>
        <dbReference type="ARBA" id="ARBA00004167"/>
    </source>
</evidence>
<name>A0A0G0LGW9_9BACT</name>
<gene>
    <name evidence="7" type="ORF">UT11_C0008G0015</name>
</gene>
<dbReference type="InterPro" id="IPR012902">
    <property type="entry name" value="N_methyl_site"/>
</dbReference>
<keyword evidence="5 6" id="KW-0472">Membrane</keyword>
<evidence type="ECO:0000256" key="2">
    <source>
        <dbReference type="ARBA" id="ARBA00022481"/>
    </source>
</evidence>
<proteinExistence type="predicted"/>
<feature type="transmembrane region" description="Helical" evidence="6">
    <location>
        <begin position="6"/>
        <end position="35"/>
    </location>
</feature>
<accession>A0A0G0LGW9</accession>
<evidence type="ECO:0000256" key="5">
    <source>
        <dbReference type="ARBA" id="ARBA00023136"/>
    </source>
</evidence>
<protein>
    <submittedName>
        <fullName evidence="7">General secretion pathway protein G</fullName>
    </submittedName>
</protein>
<dbReference type="Pfam" id="PF07963">
    <property type="entry name" value="N_methyl"/>
    <property type="match status" value="1"/>
</dbReference>
<dbReference type="GO" id="GO:0016020">
    <property type="term" value="C:membrane"/>
    <property type="evidence" value="ECO:0007669"/>
    <property type="project" value="UniProtKB-SubCell"/>
</dbReference>
<comment type="caution">
    <text evidence="7">The sequence shown here is derived from an EMBL/GenBank/DDBJ whole genome shotgun (WGS) entry which is preliminary data.</text>
</comment>
<sequence length="181" mass="20129">MAYQKIRAFTIVELLVVVTIIGILAAAVSVSVLSFRGRSRDSRRAADFSTIEKTLAAYYTDHFEYPGETDSLNNNIVCDSSYGADFNTGCPPDGNASSSPLGQWYKDSTLYSSLSPTYISTLPVDPLNDTFYYYRYEPSKNPARQCFLWEYWTESGGRTNVPNNIGDLKDASGVLQTTCNF</sequence>
<evidence type="ECO:0000256" key="4">
    <source>
        <dbReference type="ARBA" id="ARBA00022989"/>
    </source>
</evidence>
<dbReference type="GO" id="GO:0015627">
    <property type="term" value="C:type II protein secretion system complex"/>
    <property type="evidence" value="ECO:0007669"/>
    <property type="project" value="InterPro"/>
</dbReference>
<dbReference type="AlphaFoldDB" id="A0A0G0LGW9"/>
<keyword evidence="2" id="KW-0488">Methylation</keyword>
<comment type="subcellular location">
    <subcellularLocation>
        <location evidence="1">Membrane</location>
        <topology evidence="1">Single-pass membrane protein</topology>
    </subcellularLocation>
</comment>
<dbReference type="PANTHER" id="PTHR30093:SF44">
    <property type="entry name" value="TYPE II SECRETION SYSTEM CORE PROTEIN G"/>
    <property type="match status" value="1"/>
</dbReference>
<dbReference type="PANTHER" id="PTHR30093">
    <property type="entry name" value="GENERAL SECRETION PATHWAY PROTEIN G"/>
    <property type="match status" value="1"/>
</dbReference>
<dbReference type="EMBL" id="LBVO01000008">
    <property type="protein sequence ID" value="KKQ90327.1"/>
    <property type="molecule type" value="Genomic_DNA"/>
</dbReference>
<dbReference type="Proteomes" id="UP000033934">
    <property type="component" value="Unassembled WGS sequence"/>
</dbReference>
<keyword evidence="4 6" id="KW-1133">Transmembrane helix</keyword>
<dbReference type="Gene3D" id="3.30.700.10">
    <property type="entry name" value="Glycoprotein, Type 4 Pilin"/>
    <property type="match status" value="1"/>
</dbReference>
<keyword evidence="3 6" id="KW-0812">Transmembrane</keyword>
<evidence type="ECO:0000256" key="3">
    <source>
        <dbReference type="ARBA" id="ARBA00022692"/>
    </source>
</evidence>
<dbReference type="NCBIfam" id="TIGR02532">
    <property type="entry name" value="IV_pilin_GFxxxE"/>
    <property type="match status" value="1"/>
</dbReference>
<evidence type="ECO:0000313" key="8">
    <source>
        <dbReference type="Proteomes" id="UP000033934"/>
    </source>
</evidence>
<reference evidence="7 8" key="1">
    <citation type="journal article" date="2015" name="Nature">
        <title>rRNA introns, odd ribosomes, and small enigmatic genomes across a large radiation of phyla.</title>
        <authorList>
            <person name="Brown C.T."/>
            <person name="Hug L.A."/>
            <person name="Thomas B.C."/>
            <person name="Sharon I."/>
            <person name="Castelle C.J."/>
            <person name="Singh A."/>
            <person name="Wilkins M.J."/>
            <person name="Williams K.H."/>
            <person name="Banfield J.F."/>
        </authorList>
    </citation>
    <scope>NUCLEOTIDE SEQUENCE [LARGE SCALE GENOMIC DNA]</scope>
</reference>
<organism evidence="7 8">
    <name type="scientific">Berkelbacteria bacterium GW2011_GWA2_38_9</name>
    <dbReference type="NCBI Taxonomy" id="1618334"/>
    <lineage>
        <taxon>Bacteria</taxon>
        <taxon>Candidatus Berkelbacteria</taxon>
    </lineage>
</organism>
<dbReference type="PRINTS" id="PR00813">
    <property type="entry name" value="BCTERIALGSPG"/>
</dbReference>
<evidence type="ECO:0000313" key="7">
    <source>
        <dbReference type="EMBL" id="KKQ90327.1"/>
    </source>
</evidence>
<dbReference type="InterPro" id="IPR000983">
    <property type="entry name" value="Bac_GSPG_pilin"/>
</dbReference>
<dbReference type="GO" id="GO:0015628">
    <property type="term" value="P:protein secretion by the type II secretion system"/>
    <property type="evidence" value="ECO:0007669"/>
    <property type="project" value="InterPro"/>
</dbReference>
<dbReference type="InterPro" id="IPR045584">
    <property type="entry name" value="Pilin-like"/>
</dbReference>
<evidence type="ECO:0000256" key="6">
    <source>
        <dbReference type="SAM" id="Phobius"/>
    </source>
</evidence>